<evidence type="ECO:0000256" key="6">
    <source>
        <dbReference type="ARBA" id="ARBA00022852"/>
    </source>
</evidence>
<dbReference type="EMBL" id="FMPG01000002">
    <property type="protein sequence ID" value="SCS64378.1"/>
    <property type="molecule type" value="Genomic_DNA"/>
</dbReference>
<dbReference type="Proteomes" id="UP000095412">
    <property type="component" value="Unassembled WGS sequence"/>
</dbReference>
<accession>A0A1D4LQ78</accession>
<evidence type="ECO:0000313" key="11">
    <source>
        <dbReference type="Proteomes" id="UP000095768"/>
    </source>
</evidence>
<name>A0A1D4LQ78_9STAP</name>
<evidence type="ECO:0000256" key="3">
    <source>
        <dbReference type="ARBA" id="ARBA00022525"/>
    </source>
</evidence>
<evidence type="ECO:0000256" key="7">
    <source>
        <dbReference type="ARBA" id="ARBA00023026"/>
    </source>
</evidence>
<keyword evidence="6" id="KW-0204">Cytolysis</keyword>
<evidence type="ECO:0000313" key="8">
    <source>
        <dbReference type="EMBL" id="SCS64378.1"/>
    </source>
</evidence>
<evidence type="ECO:0000256" key="5">
    <source>
        <dbReference type="ARBA" id="ARBA00022735"/>
    </source>
</evidence>
<dbReference type="GO" id="GO:0090729">
    <property type="term" value="F:toxin activity"/>
    <property type="evidence" value="ECO:0007669"/>
    <property type="project" value="UniProtKB-KW"/>
</dbReference>
<organism evidence="8 11">
    <name type="scientific">Staphylococcus caeli</name>
    <dbReference type="NCBI Taxonomy" id="2201815"/>
    <lineage>
        <taxon>Bacteria</taxon>
        <taxon>Bacillati</taxon>
        <taxon>Bacillota</taxon>
        <taxon>Bacilli</taxon>
        <taxon>Bacillales</taxon>
        <taxon>Staphylococcaceae</taxon>
        <taxon>Staphylococcus</taxon>
    </lineage>
</organism>
<dbReference type="Pfam" id="PF05480">
    <property type="entry name" value="PSMbeta"/>
    <property type="match status" value="1"/>
</dbReference>
<dbReference type="InterPro" id="IPR008846">
    <property type="entry name" value="PSMbeta"/>
</dbReference>
<keyword evidence="3" id="KW-0964">Secreted</keyword>
<keyword evidence="4" id="KW-0800">Toxin</keyword>
<reference evidence="9 10" key="1">
    <citation type="submission" date="2016-09" db="EMBL/GenBank/DDBJ databases">
        <authorList>
            <consortium name="Pathogen Informatics"/>
            <person name="Sun Q."/>
            <person name="Inoue M."/>
        </authorList>
    </citation>
    <scope>NUCLEOTIDE SEQUENCE [LARGE SCALE GENOMIC DNA]</scope>
    <source>
        <strain evidence="9 10">82C</strain>
    </source>
</reference>
<dbReference type="Proteomes" id="UP000095768">
    <property type="component" value="Unassembled WGS sequence"/>
</dbReference>
<dbReference type="AlphaFoldDB" id="A0A1D4LQ78"/>
<comment type="subcellular location">
    <subcellularLocation>
        <location evidence="1">Secreted</location>
    </subcellularLocation>
</comment>
<keyword evidence="7" id="KW-0843">Virulence</keyword>
<evidence type="ECO:0000256" key="4">
    <source>
        <dbReference type="ARBA" id="ARBA00022656"/>
    </source>
</evidence>
<proteinExistence type="inferred from homology"/>
<gene>
    <name evidence="8" type="ORF">SAMEA2297795_00883</name>
    <name evidence="9" type="ORF">SAMEA2297796_01320</name>
</gene>
<reference evidence="8 11" key="2">
    <citation type="submission" date="2016-09" db="EMBL/GenBank/DDBJ databases">
        <authorList>
            <consortium name="Pathogen Informatics"/>
        </authorList>
    </citation>
    <scope>NUCLEOTIDE SEQUENCE [LARGE SCALE GENOMIC DNA]</scope>
    <source>
        <strain evidence="8 11">82B</strain>
    </source>
</reference>
<evidence type="ECO:0000256" key="2">
    <source>
        <dbReference type="ARBA" id="ARBA00006367"/>
    </source>
</evidence>
<keyword evidence="5" id="KW-0354">Hemolysis</keyword>
<dbReference type="GO" id="GO:0031640">
    <property type="term" value="P:killing of cells of another organism"/>
    <property type="evidence" value="ECO:0007669"/>
    <property type="project" value="UniProtKB-KW"/>
</dbReference>
<dbReference type="GO" id="GO:0005576">
    <property type="term" value="C:extracellular region"/>
    <property type="evidence" value="ECO:0007669"/>
    <property type="project" value="UniProtKB-SubCell"/>
</dbReference>
<evidence type="ECO:0000313" key="10">
    <source>
        <dbReference type="Proteomes" id="UP000095412"/>
    </source>
</evidence>
<sequence>MAGIVEAISNAVNAGLAHDWATMGLSIADVLAKGVDFILGFFK</sequence>
<comment type="similarity">
    <text evidence="2">Belongs to the staphylococcal hemolytic protein family.</text>
</comment>
<protein>
    <submittedName>
        <fullName evidence="8">Anti peptide</fullName>
    </submittedName>
</protein>
<dbReference type="EMBL" id="FMPI01000007">
    <property type="protein sequence ID" value="SCS88234.1"/>
    <property type="molecule type" value="Genomic_DNA"/>
</dbReference>
<dbReference type="RefSeq" id="WP_069995490.1">
    <property type="nucleotide sequence ID" value="NZ_FMPG01000002.1"/>
</dbReference>
<evidence type="ECO:0000313" key="9">
    <source>
        <dbReference type="EMBL" id="SCS88234.1"/>
    </source>
</evidence>
<evidence type="ECO:0000256" key="1">
    <source>
        <dbReference type="ARBA" id="ARBA00004613"/>
    </source>
</evidence>
<keyword evidence="10" id="KW-1185">Reference proteome</keyword>
<dbReference type="OrthoDB" id="2397642at2"/>